<evidence type="ECO:0000256" key="5">
    <source>
        <dbReference type="ARBA" id="ARBA00023163"/>
    </source>
</evidence>
<comment type="similarity">
    <text evidence="1 6">Belongs to the TACO1 family.</text>
</comment>
<dbReference type="STRING" id="1678840.ATC1_131135"/>
<evidence type="ECO:0000256" key="6">
    <source>
        <dbReference type="HAMAP-Rule" id="MF_00693"/>
    </source>
</evidence>
<dbReference type="Gene3D" id="1.10.10.200">
    <property type="match status" value="1"/>
</dbReference>
<dbReference type="Pfam" id="PF01709">
    <property type="entry name" value="Transcrip_reg"/>
    <property type="match status" value="1"/>
</dbReference>
<dbReference type="NCBIfam" id="TIGR01033">
    <property type="entry name" value="YebC/PmpR family DNA-binding transcriptional regulator"/>
    <property type="match status" value="1"/>
</dbReference>
<accession>A0A0S7BWC8</accession>
<dbReference type="AlphaFoldDB" id="A0A0S7BWC8"/>
<dbReference type="InterPro" id="IPR017856">
    <property type="entry name" value="Integrase-like_N"/>
</dbReference>
<dbReference type="Gene3D" id="3.30.70.980">
    <property type="match status" value="2"/>
</dbReference>
<dbReference type="InterPro" id="IPR026564">
    <property type="entry name" value="Transcrip_reg_TACO1-like_dom3"/>
</dbReference>
<evidence type="ECO:0000256" key="2">
    <source>
        <dbReference type="ARBA" id="ARBA00022490"/>
    </source>
</evidence>
<evidence type="ECO:0000259" key="8">
    <source>
        <dbReference type="Pfam" id="PF20772"/>
    </source>
</evidence>
<dbReference type="EMBL" id="DF968181">
    <property type="protein sequence ID" value="GAP41152.1"/>
    <property type="molecule type" value="Genomic_DNA"/>
</dbReference>
<dbReference type="NCBIfam" id="NF009044">
    <property type="entry name" value="PRK12378.1"/>
    <property type="match status" value="1"/>
</dbReference>
<evidence type="ECO:0000256" key="3">
    <source>
        <dbReference type="ARBA" id="ARBA00023015"/>
    </source>
</evidence>
<dbReference type="GO" id="GO:0006355">
    <property type="term" value="P:regulation of DNA-templated transcription"/>
    <property type="evidence" value="ECO:0007669"/>
    <property type="project" value="UniProtKB-UniRule"/>
</dbReference>
<organism evidence="9">
    <name type="scientific">Flexilinea flocculi</name>
    <dbReference type="NCBI Taxonomy" id="1678840"/>
    <lineage>
        <taxon>Bacteria</taxon>
        <taxon>Bacillati</taxon>
        <taxon>Chloroflexota</taxon>
        <taxon>Anaerolineae</taxon>
        <taxon>Anaerolineales</taxon>
        <taxon>Anaerolineaceae</taxon>
        <taxon>Flexilinea</taxon>
    </lineage>
</organism>
<evidence type="ECO:0000259" key="7">
    <source>
        <dbReference type="Pfam" id="PF01709"/>
    </source>
</evidence>
<keyword evidence="4 6" id="KW-0238">DNA-binding</keyword>
<dbReference type="GO" id="GO:0003677">
    <property type="term" value="F:DNA binding"/>
    <property type="evidence" value="ECO:0007669"/>
    <property type="project" value="UniProtKB-UniRule"/>
</dbReference>
<proteinExistence type="inferred from homology"/>
<evidence type="ECO:0000256" key="1">
    <source>
        <dbReference type="ARBA" id="ARBA00008724"/>
    </source>
</evidence>
<dbReference type="HAMAP" id="MF_00693">
    <property type="entry name" value="Transcrip_reg_TACO1"/>
    <property type="match status" value="1"/>
</dbReference>
<dbReference type="InterPro" id="IPR029072">
    <property type="entry name" value="YebC-like"/>
</dbReference>
<sequence>MSGHSHWATIKRKKGAGDAKRGQVFTKLAKEITLAAREGGDPTMNFKLRICVDKARSNNMPKDSIDRAIKRGTGESKDGFVFEDVMYEGYGPKGVAFIIECVTENKNRTVAEVRHALSRSGGSLGESGSVAWQFSRKAYFLISGEKLDFDKVFELGLEKGADDVQETEDGIEVFAGVENFKALSDAFYAANLPISEAEIRYFPNQEMDLSTEETLQVLRVVDSLEELDDVQQVYHNLNVSDEAMAALEGEE</sequence>
<feature type="domain" description="TACO1/YebC-like N-terminal" evidence="8">
    <location>
        <begin position="5"/>
        <end position="75"/>
    </location>
</feature>
<evidence type="ECO:0000256" key="4">
    <source>
        <dbReference type="ARBA" id="ARBA00023125"/>
    </source>
</evidence>
<dbReference type="FunFam" id="1.10.10.200:FF:000002">
    <property type="entry name" value="Probable transcriptional regulatory protein CLM62_37755"/>
    <property type="match status" value="1"/>
</dbReference>
<evidence type="ECO:0000313" key="10">
    <source>
        <dbReference type="Proteomes" id="UP000053370"/>
    </source>
</evidence>
<keyword evidence="5 6" id="KW-0804">Transcription</keyword>
<dbReference type="PATRIC" id="fig|1678840.3.peg.2567"/>
<protein>
    <recommendedName>
        <fullName evidence="6">Probable transcriptional regulatory protein ATC1_131135</fullName>
    </recommendedName>
</protein>
<dbReference type="InterPro" id="IPR048300">
    <property type="entry name" value="TACO1_YebC-like_2nd/3rd_dom"/>
</dbReference>
<dbReference type="NCBIfam" id="NF001030">
    <property type="entry name" value="PRK00110.1"/>
    <property type="match status" value="1"/>
</dbReference>
<name>A0A0S7BWC8_9CHLR</name>
<dbReference type="PANTHER" id="PTHR12532">
    <property type="entry name" value="TRANSLATIONAL ACTIVATOR OF CYTOCHROME C OXIDASE 1"/>
    <property type="match status" value="1"/>
</dbReference>
<dbReference type="Proteomes" id="UP000053370">
    <property type="component" value="Unassembled WGS sequence"/>
</dbReference>
<evidence type="ECO:0000313" key="9">
    <source>
        <dbReference type="EMBL" id="GAP41152.1"/>
    </source>
</evidence>
<comment type="subcellular location">
    <subcellularLocation>
        <location evidence="6">Cytoplasm</location>
    </subcellularLocation>
</comment>
<keyword evidence="10" id="KW-1185">Reference proteome</keyword>
<dbReference type="InterPro" id="IPR002876">
    <property type="entry name" value="Transcrip_reg_TACO1-like"/>
</dbReference>
<dbReference type="SUPFAM" id="SSF75625">
    <property type="entry name" value="YebC-like"/>
    <property type="match status" value="1"/>
</dbReference>
<dbReference type="GO" id="GO:0005829">
    <property type="term" value="C:cytosol"/>
    <property type="evidence" value="ECO:0007669"/>
    <property type="project" value="TreeGrafter"/>
</dbReference>
<keyword evidence="2 6" id="KW-0963">Cytoplasm</keyword>
<dbReference type="OrthoDB" id="9781053at2"/>
<gene>
    <name evidence="9" type="ORF">ATC1_131135</name>
</gene>
<reference evidence="9" key="1">
    <citation type="journal article" date="2015" name="Genome Announc.">
        <title>Draft Genome Sequence of Anaerolineae Strain TC1, a Novel Isolate from a Methanogenic Wastewater Treatment System.</title>
        <authorList>
            <person name="Matsuura N."/>
            <person name="Tourlousse D.M."/>
            <person name="Sun L."/>
            <person name="Toyonaga M."/>
            <person name="Kuroda K."/>
            <person name="Ohashi A."/>
            <person name="Cruz R."/>
            <person name="Yamaguchi T."/>
            <person name="Sekiguchi Y."/>
        </authorList>
    </citation>
    <scope>NUCLEOTIDE SEQUENCE [LARGE SCALE GENOMIC DNA]</scope>
    <source>
        <strain evidence="9">TC1</strain>
    </source>
</reference>
<dbReference type="Pfam" id="PF20772">
    <property type="entry name" value="TACO1_YebC_N"/>
    <property type="match status" value="1"/>
</dbReference>
<keyword evidence="3 6" id="KW-0805">Transcription regulation</keyword>
<dbReference type="PANTHER" id="PTHR12532:SF6">
    <property type="entry name" value="TRANSCRIPTIONAL REGULATORY PROTEIN YEBC-RELATED"/>
    <property type="match status" value="1"/>
</dbReference>
<feature type="domain" description="TACO1/YebC-like second and third" evidence="7">
    <location>
        <begin position="82"/>
        <end position="237"/>
    </location>
</feature>
<dbReference type="RefSeq" id="WP_062281802.1">
    <property type="nucleotide sequence ID" value="NZ_DF968181.1"/>
</dbReference>
<dbReference type="InterPro" id="IPR049083">
    <property type="entry name" value="TACO1_YebC_N"/>
</dbReference>